<dbReference type="GO" id="GO:0010038">
    <property type="term" value="P:response to metal ion"/>
    <property type="evidence" value="ECO:0007669"/>
    <property type="project" value="InterPro"/>
</dbReference>
<proteinExistence type="inferred from homology"/>
<dbReference type="InterPro" id="IPR015867">
    <property type="entry name" value="N-reg_PII/ATP_PRibTrfase_C"/>
</dbReference>
<dbReference type="Proteomes" id="UP000199308">
    <property type="component" value="Unassembled WGS sequence"/>
</dbReference>
<accession>A0A1I0GL67</accession>
<evidence type="ECO:0000313" key="3">
    <source>
        <dbReference type="Proteomes" id="UP000199308"/>
    </source>
</evidence>
<dbReference type="EMBL" id="FOHK01000012">
    <property type="protein sequence ID" value="SET70921.1"/>
    <property type="molecule type" value="Genomic_DNA"/>
</dbReference>
<dbReference type="OrthoDB" id="37622at2"/>
<dbReference type="PANTHER" id="PTHR23419">
    <property type="entry name" value="DIVALENT CATION TOLERANCE CUTA-RELATED"/>
    <property type="match status" value="1"/>
</dbReference>
<dbReference type="InterPro" id="IPR004323">
    <property type="entry name" value="Ion_tolerance_CutA"/>
</dbReference>
<dbReference type="GO" id="GO:0005507">
    <property type="term" value="F:copper ion binding"/>
    <property type="evidence" value="ECO:0007669"/>
    <property type="project" value="TreeGrafter"/>
</dbReference>
<dbReference type="STRING" id="349064.SAMN05660429_02457"/>
<dbReference type="AlphaFoldDB" id="A0A1I0GL67"/>
<name>A0A1I0GL67_THASX</name>
<dbReference type="Gene3D" id="3.30.70.120">
    <property type="match status" value="1"/>
</dbReference>
<dbReference type="RefSeq" id="WP_093330901.1">
    <property type="nucleotide sequence ID" value="NZ_AP027363.1"/>
</dbReference>
<comment type="similarity">
    <text evidence="1">Belongs to the CutA family.</text>
</comment>
<protein>
    <submittedName>
        <fullName evidence="2">Divalent cation tolerance protein</fullName>
    </submittedName>
</protein>
<reference evidence="2 3" key="1">
    <citation type="submission" date="2016-10" db="EMBL/GenBank/DDBJ databases">
        <authorList>
            <person name="de Groot N.N."/>
        </authorList>
    </citation>
    <scope>NUCLEOTIDE SEQUENCE [LARGE SCALE GENOMIC DNA]</scope>
    <source>
        <strain evidence="2 3">DSM 19706</strain>
    </source>
</reference>
<evidence type="ECO:0000313" key="2">
    <source>
        <dbReference type="EMBL" id="SET70921.1"/>
    </source>
</evidence>
<dbReference type="Pfam" id="PF03091">
    <property type="entry name" value="CutA1"/>
    <property type="match status" value="1"/>
</dbReference>
<dbReference type="InterPro" id="IPR011322">
    <property type="entry name" value="N-reg_PII-like_a/b"/>
</dbReference>
<evidence type="ECO:0000256" key="1">
    <source>
        <dbReference type="ARBA" id="ARBA00010169"/>
    </source>
</evidence>
<dbReference type="PANTHER" id="PTHR23419:SF8">
    <property type="entry name" value="FI09726P"/>
    <property type="match status" value="1"/>
</dbReference>
<sequence>MYQIVLTTCPDKETGLAMARTLVEEKLAACINIIDNITSIYQWQGEMQQGTEVQLVIKTLANNFDAVRDRINQLHSYEIAEILAVDIQKGDKHYLQWVSESLA</sequence>
<organism evidence="2 3">
    <name type="scientific">Thalassotalea agarivorans</name>
    <name type="common">Thalassomonas agarivorans</name>
    <dbReference type="NCBI Taxonomy" id="349064"/>
    <lineage>
        <taxon>Bacteria</taxon>
        <taxon>Pseudomonadati</taxon>
        <taxon>Pseudomonadota</taxon>
        <taxon>Gammaproteobacteria</taxon>
        <taxon>Alteromonadales</taxon>
        <taxon>Colwelliaceae</taxon>
        <taxon>Thalassotalea</taxon>
    </lineage>
</organism>
<gene>
    <name evidence="2" type="ORF">SAMN05660429_02457</name>
</gene>
<dbReference type="SUPFAM" id="SSF54913">
    <property type="entry name" value="GlnB-like"/>
    <property type="match status" value="1"/>
</dbReference>
<keyword evidence="3" id="KW-1185">Reference proteome</keyword>